<dbReference type="OrthoDB" id="2822301at2759"/>
<reference evidence="2" key="1">
    <citation type="journal article" date="2018" name="Gigascience">
        <title>Genome assembly of the Pink Ipe (Handroanthus impetiginosus, Bignoniaceae), a highly valued, ecologically keystone Neotropical timber forest tree.</title>
        <authorList>
            <person name="Silva-Junior O.B."/>
            <person name="Grattapaglia D."/>
            <person name="Novaes E."/>
            <person name="Collevatti R.G."/>
        </authorList>
    </citation>
    <scope>NUCLEOTIDE SEQUENCE [LARGE SCALE GENOMIC DNA]</scope>
    <source>
        <strain evidence="2">cv. UFG-1</strain>
    </source>
</reference>
<comment type="caution">
    <text evidence="1">The sequence shown here is derived from an EMBL/GenBank/DDBJ whole genome shotgun (WGS) entry which is preliminary data.</text>
</comment>
<evidence type="ECO:0000313" key="2">
    <source>
        <dbReference type="Proteomes" id="UP000231279"/>
    </source>
</evidence>
<name>A0A2G9GQN5_9LAMI</name>
<dbReference type="Proteomes" id="UP000231279">
    <property type="component" value="Unassembled WGS sequence"/>
</dbReference>
<protein>
    <submittedName>
        <fullName evidence="1">Uncharacterized protein</fullName>
    </submittedName>
</protein>
<evidence type="ECO:0000313" key="1">
    <source>
        <dbReference type="EMBL" id="PIN07568.1"/>
    </source>
</evidence>
<keyword evidence="2" id="KW-1185">Reference proteome</keyword>
<organism evidence="1 2">
    <name type="scientific">Handroanthus impetiginosus</name>
    <dbReference type="NCBI Taxonomy" id="429701"/>
    <lineage>
        <taxon>Eukaryota</taxon>
        <taxon>Viridiplantae</taxon>
        <taxon>Streptophyta</taxon>
        <taxon>Embryophyta</taxon>
        <taxon>Tracheophyta</taxon>
        <taxon>Spermatophyta</taxon>
        <taxon>Magnoliopsida</taxon>
        <taxon>eudicotyledons</taxon>
        <taxon>Gunneridae</taxon>
        <taxon>Pentapetalae</taxon>
        <taxon>asterids</taxon>
        <taxon>lamiids</taxon>
        <taxon>Lamiales</taxon>
        <taxon>Bignoniaceae</taxon>
        <taxon>Crescentiina</taxon>
        <taxon>Tabebuia alliance</taxon>
        <taxon>Handroanthus</taxon>
    </lineage>
</organism>
<dbReference type="AlphaFoldDB" id="A0A2G9GQN5"/>
<gene>
    <name evidence="1" type="ORF">CDL12_19866</name>
</gene>
<dbReference type="EMBL" id="NKXS01004055">
    <property type="protein sequence ID" value="PIN07568.1"/>
    <property type="molecule type" value="Genomic_DNA"/>
</dbReference>
<sequence>MFEEKISDLLSRLCYFGRNTCKKTSWTDFKPGRRYSTCENFWNRSRQIILGFLWQINKIEDELKKVEDAMKHKRRREKWMWAALILSWKYMYLIM</sequence>
<accession>A0A2G9GQN5</accession>
<proteinExistence type="predicted"/>